<dbReference type="InterPro" id="IPR002871">
    <property type="entry name" value="NIF_FeS_clus_asmbl_NifU_N"/>
</dbReference>
<name>A0A1J5HU83_9BACT</name>
<dbReference type="GO" id="GO:0051536">
    <property type="term" value="F:iron-sulfur cluster binding"/>
    <property type="evidence" value="ECO:0007669"/>
    <property type="project" value="InterPro"/>
</dbReference>
<organism evidence="2 3">
    <name type="scientific">Candidatus Roizmanbacteria bacterium CG2_30_33_16</name>
    <dbReference type="NCBI Taxonomy" id="1805340"/>
    <lineage>
        <taxon>Bacteria</taxon>
        <taxon>Candidatus Roizmaniibacteriota</taxon>
    </lineage>
</organism>
<dbReference type="AlphaFoldDB" id="A0A1J5HU83"/>
<dbReference type="PANTHER" id="PTHR10093">
    <property type="entry name" value="IRON-SULFUR CLUSTER ASSEMBLY ENZYME NIFU HOMOLOG"/>
    <property type="match status" value="1"/>
</dbReference>
<dbReference type="NCBIfam" id="TIGR01994">
    <property type="entry name" value="SUF_scaf_2"/>
    <property type="match status" value="1"/>
</dbReference>
<dbReference type="GO" id="GO:0005506">
    <property type="term" value="F:iron ion binding"/>
    <property type="evidence" value="ECO:0007669"/>
    <property type="project" value="InterPro"/>
</dbReference>
<feature type="domain" description="NIF system FeS cluster assembly NifU N-terminal" evidence="1">
    <location>
        <begin position="4"/>
        <end position="121"/>
    </location>
</feature>
<dbReference type="Gene3D" id="3.90.1010.10">
    <property type="match status" value="1"/>
</dbReference>
<evidence type="ECO:0000313" key="3">
    <source>
        <dbReference type="Proteomes" id="UP000183758"/>
    </source>
</evidence>
<dbReference type="CDD" id="cd06664">
    <property type="entry name" value="IscU_like"/>
    <property type="match status" value="1"/>
</dbReference>
<reference evidence="2 3" key="1">
    <citation type="journal article" date="2016" name="Environ. Microbiol.">
        <title>Genomic resolution of a cold subsurface aquifer community provides metabolic insights for novel microbes adapted to high CO concentrations.</title>
        <authorList>
            <person name="Probst A.J."/>
            <person name="Castelle C.J."/>
            <person name="Singh A."/>
            <person name="Brown C.T."/>
            <person name="Anantharaman K."/>
            <person name="Sharon I."/>
            <person name="Hug L.A."/>
            <person name="Burstein D."/>
            <person name="Emerson J.B."/>
            <person name="Thomas B.C."/>
            <person name="Banfield J.F."/>
        </authorList>
    </citation>
    <scope>NUCLEOTIDE SEQUENCE [LARGE SCALE GENOMIC DNA]</scope>
    <source>
        <strain evidence="2">CG2_30_33_16</strain>
    </source>
</reference>
<protein>
    <submittedName>
        <fullName evidence="2">SUF system NifU family Fe-S cluster assembly protein</fullName>
    </submittedName>
</protein>
<evidence type="ECO:0000259" key="1">
    <source>
        <dbReference type="Pfam" id="PF01592"/>
    </source>
</evidence>
<dbReference type="EMBL" id="MNZM01000079">
    <property type="protein sequence ID" value="OIP83606.1"/>
    <property type="molecule type" value="Genomic_DNA"/>
</dbReference>
<gene>
    <name evidence="2" type="ORF">AUK04_03265</name>
</gene>
<sequence>MNIYKETIIDHYQNPRNFGKLKQFQHSVKLNNPFCGDEITLYINIQEKKIKEISFQAKGCAISIASASLLTENVKGKTKEQLRKLNRDFIIKMLGIDLGINRLKCALLPLDALKQILKNYEF</sequence>
<evidence type="ECO:0000313" key="2">
    <source>
        <dbReference type="EMBL" id="OIP83606.1"/>
    </source>
</evidence>
<dbReference type="Pfam" id="PF01592">
    <property type="entry name" value="NifU_N"/>
    <property type="match status" value="1"/>
</dbReference>
<comment type="caution">
    <text evidence="2">The sequence shown here is derived from an EMBL/GenBank/DDBJ whole genome shotgun (WGS) entry which is preliminary data.</text>
</comment>
<dbReference type="Proteomes" id="UP000183758">
    <property type="component" value="Unassembled WGS sequence"/>
</dbReference>
<proteinExistence type="predicted"/>
<dbReference type="GO" id="GO:0016226">
    <property type="term" value="P:iron-sulfur cluster assembly"/>
    <property type="evidence" value="ECO:0007669"/>
    <property type="project" value="InterPro"/>
</dbReference>
<dbReference type="SUPFAM" id="SSF82649">
    <property type="entry name" value="SufE/NifU"/>
    <property type="match status" value="1"/>
</dbReference>
<accession>A0A1J5HU83</accession>